<accession>A0ACC2ZYC6</accession>
<protein>
    <submittedName>
        <fullName evidence="1">Uncharacterized protein</fullName>
    </submittedName>
</protein>
<organism evidence="1 2">
    <name type="scientific">Neophaeococcomyces mojaviensis</name>
    <dbReference type="NCBI Taxonomy" id="3383035"/>
    <lineage>
        <taxon>Eukaryota</taxon>
        <taxon>Fungi</taxon>
        <taxon>Dikarya</taxon>
        <taxon>Ascomycota</taxon>
        <taxon>Pezizomycotina</taxon>
        <taxon>Eurotiomycetes</taxon>
        <taxon>Chaetothyriomycetidae</taxon>
        <taxon>Chaetothyriales</taxon>
        <taxon>Chaetothyriales incertae sedis</taxon>
        <taxon>Neophaeococcomyces</taxon>
    </lineage>
</organism>
<dbReference type="EMBL" id="JAPDRQ010000183">
    <property type="protein sequence ID" value="KAJ9652763.1"/>
    <property type="molecule type" value="Genomic_DNA"/>
</dbReference>
<dbReference type="Proteomes" id="UP001172386">
    <property type="component" value="Unassembled WGS sequence"/>
</dbReference>
<keyword evidence="2" id="KW-1185">Reference proteome</keyword>
<evidence type="ECO:0000313" key="2">
    <source>
        <dbReference type="Proteomes" id="UP001172386"/>
    </source>
</evidence>
<gene>
    <name evidence="1" type="ORF">H2198_007990</name>
</gene>
<name>A0ACC2ZYC6_9EURO</name>
<comment type="caution">
    <text evidence="1">The sequence shown here is derived from an EMBL/GenBank/DDBJ whole genome shotgun (WGS) entry which is preliminary data.</text>
</comment>
<proteinExistence type="predicted"/>
<sequence length="373" mass="42574">MAQKPKPIFCVTHPRACSTAFERVFMTRDDLACVHEPFGDAFYYGPERMSIRYDEEARKASGFAESTYATIFEQLEKEGSEGKRVFIKDMIYYVLPPNGKPPQIAPSLLEKQAPTNGQANGDVKKNLSYSEQRRHPWPYGTRPEPGNPTVIPRGMLEKFHFTFLIRDPHFSIPSYYRCTIPPLDKLTGWDQFYPSETGYEEVRRVFDYLITAGMIGPSFAGSSRNGEVEAVDGIDRPRSSSDKSDICVVDADDLLDNPEEIIKAYCQAVDLDFSPDMLRWDSDENLNRACAAFEKWKGFHEDAIHSTELRARSHTRTVKSELDFDCEWTQKYGLEGANIIRKAVDENMETYLYLKQHVLKVTSKNHGYGPQNG</sequence>
<evidence type="ECO:0000313" key="1">
    <source>
        <dbReference type="EMBL" id="KAJ9652763.1"/>
    </source>
</evidence>
<reference evidence="1" key="1">
    <citation type="submission" date="2022-10" db="EMBL/GenBank/DDBJ databases">
        <title>Culturing micro-colonial fungi from biological soil crusts in the Mojave desert and describing Neophaeococcomyces mojavensis, and introducing the new genera and species Taxawa tesnikishii.</title>
        <authorList>
            <person name="Kurbessoian T."/>
            <person name="Stajich J.E."/>
        </authorList>
    </citation>
    <scope>NUCLEOTIDE SEQUENCE</scope>
    <source>
        <strain evidence="1">JES_112</strain>
    </source>
</reference>